<comment type="caution">
    <text evidence="3">The sequence shown here is derived from an EMBL/GenBank/DDBJ whole genome shotgun (WGS) entry which is preliminary data.</text>
</comment>
<dbReference type="AlphaFoldDB" id="A0AA90SSE4"/>
<keyword evidence="1" id="KW-1133">Transmembrane helix</keyword>
<protein>
    <submittedName>
        <fullName evidence="3">VirB3 type IV secretion protein</fullName>
    </submittedName>
</protein>
<evidence type="ECO:0000256" key="1">
    <source>
        <dbReference type="SAM" id="Phobius"/>
    </source>
</evidence>
<gene>
    <name evidence="2" type="ORF">Q5I04_04075</name>
    <name evidence="3" type="ORF">Q5I06_03190</name>
</gene>
<keyword evidence="1" id="KW-0472">Membrane</keyword>
<feature type="transmembrane region" description="Helical" evidence="1">
    <location>
        <begin position="21"/>
        <end position="39"/>
    </location>
</feature>
<evidence type="ECO:0000313" key="2">
    <source>
        <dbReference type="EMBL" id="MDO7253085.1"/>
    </source>
</evidence>
<evidence type="ECO:0000313" key="3">
    <source>
        <dbReference type="EMBL" id="MDP2538789.1"/>
    </source>
</evidence>
<keyword evidence="5" id="KW-1185">Reference proteome</keyword>
<reference evidence="3 5" key="1">
    <citation type="submission" date="2023-07" db="EMBL/GenBank/DDBJ databases">
        <title>Unpublished Manusciprt.</title>
        <authorList>
            <person name="Aydin F."/>
            <person name="Tarhane S."/>
            <person name="Saticioglu I.B."/>
            <person name="Karakaya E."/>
            <person name="Abay S."/>
            <person name="Guran O."/>
            <person name="Bozkurt E."/>
            <person name="Uzum N."/>
            <person name="Olgun K."/>
            <person name="Jablonski D."/>
        </authorList>
    </citation>
    <scope>NUCLEOTIDE SEQUENCE</scope>
    <source>
        <strain evidence="5">faydin-H75</strain>
        <strain evidence="3">Faydin-H76</strain>
    </source>
</reference>
<dbReference type="EMBL" id="JAUYZK010000003">
    <property type="protein sequence ID" value="MDP2538789.1"/>
    <property type="molecule type" value="Genomic_DNA"/>
</dbReference>
<dbReference type="RefSeq" id="WP_305516930.1">
    <property type="nucleotide sequence ID" value="NZ_JAUPEV010000005.1"/>
</dbReference>
<dbReference type="EMBL" id="JAUPEV010000005">
    <property type="protein sequence ID" value="MDO7253085.1"/>
    <property type="molecule type" value="Genomic_DNA"/>
</dbReference>
<organism evidence="3 4">
    <name type="scientific">Helicobacter cappadocius</name>
    <dbReference type="NCBI Taxonomy" id="3063998"/>
    <lineage>
        <taxon>Bacteria</taxon>
        <taxon>Pseudomonadati</taxon>
        <taxon>Campylobacterota</taxon>
        <taxon>Epsilonproteobacteria</taxon>
        <taxon>Campylobacterales</taxon>
        <taxon>Helicobacteraceae</taxon>
        <taxon>Helicobacter</taxon>
    </lineage>
</organism>
<evidence type="ECO:0000313" key="5">
    <source>
        <dbReference type="Proteomes" id="UP001240777"/>
    </source>
</evidence>
<keyword evidence="1" id="KW-0812">Transmembrane</keyword>
<reference evidence="2" key="2">
    <citation type="submission" date="2023-07" db="EMBL/GenBank/DDBJ databases">
        <authorList>
            <person name="Aydin F."/>
            <person name="Tarhane S."/>
            <person name="Saticioglu I.B."/>
            <person name="Karakaya E."/>
            <person name="Abay S."/>
            <person name="Guran O."/>
            <person name="Bozkurt E."/>
            <person name="Uzum N."/>
            <person name="Olgun K."/>
            <person name="Jablonski D."/>
        </authorList>
    </citation>
    <scope>NUCLEOTIDE SEQUENCE</scope>
    <source>
        <strain evidence="2">Faydin-H75</strain>
    </source>
</reference>
<accession>A0AA90SSE4</accession>
<dbReference type="Proteomes" id="UP001177258">
    <property type="component" value="Unassembled WGS sequence"/>
</dbReference>
<sequence length="86" mass="10007">MFNVAHAKVENIRELSKKEKFLGLNLNSWILCTISVLPIANMTFFYGLILFFVLISFFYVAEFFDEDITDIIFASFNIKGIDTYYA</sequence>
<proteinExistence type="predicted"/>
<dbReference type="Proteomes" id="UP001240777">
    <property type="component" value="Unassembled WGS sequence"/>
</dbReference>
<evidence type="ECO:0000313" key="4">
    <source>
        <dbReference type="Proteomes" id="UP001177258"/>
    </source>
</evidence>
<name>A0AA90SSE4_9HELI</name>
<reference evidence="2 4" key="3">
    <citation type="journal article" date="2024" name="Syst. Appl. Microbiol.">
        <title>Helicobacter cappadocius sp. nov., from lizards: The first psychrotrophic Helicobacter species.</title>
        <authorList>
            <person name="Aydin F."/>
            <person name="Tarhane S."/>
            <person name="Karakaya E."/>
            <person name="Abay S."/>
            <person name="Kayman T."/>
            <person name="Guran O."/>
            <person name="Bozkurt E."/>
            <person name="Uzum N."/>
            <person name="Avci A."/>
            <person name="Olgun K."/>
            <person name="Jablonski D."/>
            <person name="Guran C."/>
            <person name="Burcin Saticioglu I."/>
        </authorList>
    </citation>
    <scope>NUCLEOTIDE SEQUENCE [LARGE SCALE GENOMIC DNA]</scope>
    <source>
        <strain evidence="2">Faydin-H75</strain>
        <strain evidence="4">faydin-H76</strain>
    </source>
</reference>
<feature type="transmembrane region" description="Helical" evidence="1">
    <location>
        <begin position="45"/>
        <end position="64"/>
    </location>
</feature>